<dbReference type="Proteomes" id="UP001311799">
    <property type="component" value="Unassembled WGS sequence"/>
</dbReference>
<protein>
    <recommendedName>
        <fullName evidence="1">General transcription and DNA repair factor IIH subunit TFB5</fullName>
    </recommendedName>
</protein>
<comment type="function">
    <text evidence="1">In NER, TFIIH acts by opening DNA around the lesion to allow the excision of the damaged oligonucleotide and its replacement by a new DNA fragment. In transcription, TFIIH has an essential role in transcription initiation. When the pre-initiation complex (PIC) has been established, TFIIH is required for promoter opening and promoter escape.</text>
</comment>
<dbReference type="InterPro" id="IPR009400">
    <property type="entry name" value="TFIIH_TTDA/Tfb5"/>
</dbReference>
<accession>A0AAV9XZ49</accession>
<comment type="subunit">
    <text evidence="1">Component of the 7-subunit TFIIH core complex.</text>
</comment>
<dbReference type="Pfam" id="PF06331">
    <property type="entry name" value="Tfb5"/>
    <property type="match status" value="1"/>
</dbReference>
<comment type="subcellular location">
    <subcellularLocation>
        <location evidence="1">Nucleus</location>
    </subcellularLocation>
</comment>
<keyword evidence="1" id="KW-0234">DNA repair</keyword>
<dbReference type="GO" id="GO:0006289">
    <property type="term" value="P:nucleotide-excision repair"/>
    <property type="evidence" value="ECO:0007669"/>
    <property type="project" value="InterPro"/>
</dbReference>
<dbReference type="Gene3D" id="3.30.70.1220">
    <property type="entry name" value="TFB5-like"/>
    <property type="match status" value="1"/>
</dbReference>
<keyword evidence="1" id="KW-0227">DNA damage</keyword>
<gene>
    <name evidence="2" type="ORF">RS030_192853</name>
</gene>
<dbReference type="GO" id="GO:0000439">
    <property type="term" value="C:transcription factor TFIIH core complex"/>
    <property type="evidence" value="ECO:0007669"/>
    <property type="project" value="UniProtKB-UniRule"/>
</dbReference>
<keyword evidence="3" id="KW-1185">Reference proteome</keyword>
<dbReference type="SMART" id="SM01395">
    <property type="entry name" value="Tbf5"/>
    <property type="match status" value="1"/>
</dbReference>
<dbReference type="AlphaFoldDB" id="A0AAV9XZ49"/>
<keyword evidence="1" id="KW-0805">Transcription regulation</keyword>
<proteinExistence type="inferred from homology"/>
<evidence type="ECO:0000313" key="2">
    <source>
        <dbReference type="EMBL" id="KAK6589927.1"/>
    </source>
</evidence>
<name>A0AAV9XZ49_9CRYT</name>
<keyword evidence="1" id="KW-0804">Transcription</keyword>
<organism evidence="2 3">
    <name type="scientific">Cryptosporidium xiaoi</name>
    <dbReference type="NCBI Taxonomy" id="659607"/>
    <lineage>
        <taxon>Eukaryota</taxon>
        <taxon>Sar</taxon>
        <taxon>Alveolata</taxon>
        <taxon>Apicomplexa</taxon>
        <taxon>Conoidasida</taxon>
        <taxon>Coccidia</taxon>
        <taxon>Eucoccidiorida</taxon>
        <taxon>Eimeriorina</taxon>
        <taxon>Cryptosporidiidae</taxon>
        <taxon>Cryptosporidium</taxon>
    </lineage>
</organism>
<comment type="similarity">
    <text evidence="1">Belongs to the TFB5 family.</text>
</comment>
<dbReference type="InterPro" id="IPR035935">
    <property type="entry name" value="TFB5-like_sf"/>
</dbReference>
<dbReference type="EMBL" id="JAWDEY010000010">
    <property type="protein sequence ID" value="KAK6589927.1"/>
    <property type="molecule type" value="Genomic_DNA"/>
</dbReference>
<comment type="caution">
    <text evidence="2">The sequence shown here is derived from an EMBL/GenBank/DDBJ whole genome shotgun (WGS) entry which is preliminary data.</text>
</comment>
<dbReference type="GO" id="GO:0006367">
    <property type="term" value="P:transcription initiation at RNA polymerase II promoter"/>
    <property type="evidence" value="ECO:0007669"/>
    <property type="project" value="UniProtKB-UniRule"/>
</dbReference>
<sequence length="69" mass="8083">MVKCQRGLFVRSDQASLEVIRQMNMTNPFIQLDINNEYLFCSGISKSELESEVFSRLRNAERPKENSKR</sequence>
<reference evidence="2 3" key="1">
    <citation type="submission" date="2023-10" db="EMBL/GenBank/DDBJ databases">
        <title>Comparative genomics analysis reveals potential genetic determinants of host preference in Cryptosporidium xiaoi.</title>
        <authorList>
            <person name="Xiao L."/>
            <person name="Li J."/>
        </authorList>
    </citation>
    <scope>NUCLEOTIDE SEQUENCE [LARGE SCALE GENOMIC DNA]</scope>
    <source>
        <strain evidence="2 3">52996</strain>
    </source>
</reference>
<evidence type="ECO:0000256" key="1">
    <source>
        <dbReference type="RuleBase" id="RU368032"/>
    </source>
</evidence>
<keyword evidence="1" id="KW-0539">Nucleus</keyword>
<evidence type="ECO:0000313" key="3">
    <source>
        <dbReference type="Proteomes" id="UP001311799"/>
    </source>
</evidence>